<dbReference type="OrthoDB" id="1189575at2759"/>
<evidence type="ECO:0000313" key="3">
    <source>
        <dbReference type="Proteomes" id="UP000241394"/>
    </source>
</evidence>
<dbReference type="AlphaFoldDB" id="A0A2R6P7R2"/>
<dbReference type="EMBL" id="NKQK01000028">
    <property type="protein sequence ID" value="PSR86639.1"/>
    <property type="molecule type" value="Genomic_DNA"/>
</dbReference>
<sequence length="80" mass="8683">MDIRNPDPETRPQSQIPPRRGRITIRVLTEICKPAVSIASRGIGLVREKGEDGGGLLSPNPTTPHETPSGYNTEDYPCDG</sequence>
<feature type="region of interest" description="Disordered" evidence="1">
    <location>
        <begin position="47"/>
        <end position="80"/>
    </location>
</feature>
<dbReference type="Gramene" id="PSR86639">
    <property type="protein sequence ID" value="PSR86639"/>
    <property type="gene ID" value="CEY00_Acc32263"/>
</dbReference>
<proteinExistence type="predicted"/>
<reference evidence="2 3" key="1">
    <citation type="submission" date="2017-07" db="EMBL/GenBank/DDBJ databases">
        <title>An improved, manually edited Actinidia chinensis var. chinensis (kiwifruit) genome highlights the challenges associated with draft genomes and gene prediction in plants.</title>
        <authorList>
            <person name="Pilkington S."/>
            <person name="Crowhurst R."/>
            <person name="Hilario E."/>
            <person name="Nardozza S."/>
            <person name="Fraser L."/>
            <person name="Peng Y."/>
            <person name="Gunaseelan K."/>
            <person name="Simpson R."/>
            <person name="Tahir J."/>
            <person name="Deroles S."/>
            <person name="Templeton K."/>
            <person name="Luo Z."/>
            <person name="Davy M."/>
            <person name="Cheng C."/>
            <person name="Mcneilage M."/>
            <person name="Scaglione D."/>
            <person name="Liu Y."/>
            <person name="Zhang Q."/>
            <person name="Datson P."/>
            <person name="De Silva N."/>
            <person name="Gardiner S."/>
            <person name="Bassett H."/>
            <person name="Chagne D."/>
            <person name="Mccallum J."/>
            <person name="Dzierzon H."/>
            <person name="Deng C."/>
            <person name="Wang Y.-Y."/>
            <person name="Barron N."/>
            <person name="Manako K."/>
            <person name="Bowen J."/>
            <person name="Foster T."/>
            <person name="Erridge Z."/>
            <person name="Tiffin H."/>
            <person name="Waite C."/>
            <person name="Davies K."/>
            <person name="Grierson E."/>
            <person name="Laing W."/>
            <person name="Kirk R."/>
            <person name="Chen X."/>
            <person name="Wood M."/>
            <person name="Montefiori M."/>
            <person name="Brummell D."/>
            <person name="Schwinn K."/>
            <person name="Catanach A."/>
            <person name="Fullerton C."/>
            <person name="Li D."/>
            <person name="Meiyalaghan S."/>
            <person name="Nieuwenhuizen N."/>
            <person name="Read N."/>
            <person name="Prakash R."/>
            <person name="Hunter D."/>
            <person name="Zhang H."/>
            <person name="Mckenzie M."/>
            <person name="Knabel M."/>
            <person name="Harris A."/>
            <person name="Allan A."/>
            <person name="Chen A."/>
            <person name="Janssen B."/>
            <person name="Plunkett B."/>
            <person name="Dwamena C."/>
            <person name="Voogd C."/>
            <person name="Leif D."/>
            <person name="Lafferty D."/>
            <person name="Souleyre E."/>
            <person name="Varkonyi-Gasic E."/>
            <person name="Gambi F."/>
            <person name="Hanley J."/>
            <person name="Yao J.-L."/>
            <person name="Cheung J."/>
            <person name="David K."/>
            <person name="Warren B."/>
            <person name="Marsh K."/>
            <person name="Snowden K."/>
            <person name="Lin-Wang K."/>
            <person name="Brian L."/>
            <person name="Martinez-Sanchez M."/>
            <person name="Wang M."/>
            <person name="Ileperuma N."/>
            <person name="Macnee N."/>
            <person name="Campin R."/>
            <person name="Mcatee P."/>
            <person name="Drummond R."/>
            <person name="Espley R."/>
            <person name="Ireland H."/>
            <person name="Wu R."/>
            <person name="Atkinson R."/>
            <person name="Karunairetnam S."/>
            <person name="Bulley S."/>
            <person name="Chunkath S."/>
            <person name="Hanley Z."/>
            <person name="Storey R."/>
            <person name="Thrimawithana A."/>
            <person name="Thomson S."/>
            <person name="David C."/>
            <person name="Testolin R."/>
        </authorList>
    </citation>
    <scope>NUCLEOTIDE SEQUENCE [LARGE SCALE GENOMIC DNA]</scope>
    <source>
        <strain evidence="3">cv. Red5</strain>
        <tissue evidence="2">Young leaf</tissue>
    </source>
</reference>
<dbReference type="InParanoid" id="A0A2R6P7R2"/>
<feature type="compositionally biased region" description="Polar residues" evidence="1">
    <location>
        <begin position="59"/>
        <end position="72"/>
    </location>
</feature>
<dbReference type="OMA" id="YNTEDYP"/>
<organism evidence="2 3">
    <name type="scientific">Actinidia chinensis var. chinensis</name>
    <name type="common">Chinese soft-hair kiwi</name>
    <dbReference type="NCBI Taxonomy" id="1590841"/>
    <lineage>
        <taxon>Eukaryota</taxon>
        <taxon>Viridiplantae</taxon>
        <taxon>Streptophyta</taxon>
        <taxon>Embryophyta</taxon>
        <taxon>Tracheophyta</taxon>
        <taxon>Spermatophyta</taxon>
        <taxon>Magnoliopsida</taxon>
        <taxon>eudicotyledons</taxon>
        <taxon>Gunneridae</taxon>
        <taxon>Pentapetalae</taxon>
        <taxon>asterids</taxon>
        <taxon>Ericales</taxon>
        <taxon>Actinidiaceae</taxon>
        <taxon>Actinidia</taxon>
    </lineage>
</organism>
<dbReference type="Proteomes" id="UP000241394">
    <property type="component" value="Chromosome LG28"/>
</dbReference>
<comment type="caution">
    <text evidence="2">The sequence shown here is derived from an EMBL/GenBank/DDBJ whole genome shotgun (WGS) entry which is preliminary data.</text>
</comment>
<accession>A0A2R6P7R2</accession>
<evidence type="ECO:0000313" key="2">
    <source>
        <dbReference type="EMBL" id="PSR86639.1"/>
    </source>
</evidence>
<reference evidence="3" key="2">
    <citation type="journal article" date="2018" name="BMC Genomics">
        <title>A manually annotated Actinidia chinensis var. chinensis (kiwifruit) genome highlights the challenges associated with draft genomes and gene prediction in plants.</title>
        <authorList>
            <person name="Pilkington S.M."/>
            <person name="Crowhurst R."/>
            <person name="Hilario E."/>
            <person name="Nardozza S."/>
            <person name="Fraser L."/>
            <person name="Peng Y."/>
            <person name="Gunaseelan K."/>
            <person name="Simpson R."/>
            <person name="Tahir J."/>
            <person name="Deroles S.C."/>
            <person name="Templeton K."/>
            <person name="Luo Z."/>
            <person name="Davy M."/>
            <person name="Cheng C."/>
            <person name="McNeilage M."/>
            <person name="Scaglione D."/>
            <person name="Liu Y."/>
            <person name="Zhang Q."/>
            <person name="Datson P."/>
            <person name="De Silva N."/>
            <person name="Gardiner S.E."/>
            <person name="Bassett H."/>
            <person name="Chagne D."/>
            <person name="McCallum J."/>
            <person name="Dzierzon H."/>
            <person name="Deng C."/>
            <person name="Wang Y.Y."/>
            <person name="Barron L."/>
            <person name="Manako K."/>
            <person name="Bowen J."/>
            <person name="Foster T.M."/>
            <person name="Erridge Z.A."/>
            <person name="Tiffin H."/>
            <person name="Waite C.N."/>
            <person name="Davies K.M."/>
            <person name="Grierson E.P."/>
            <person name="Laing W.A."/>
            <person name="Kirk R."/>
            <person name="Chen X."/>
            <person name="Wood M."/>
            <person name="Montefiori M."/>
            <person name="Brummell D.A."/>
            <person name="Schwinn K.E."/>
            <person name="Catanach A."/>
            <person name="Fullerton C."/>
            <person name="Li D."/>
            <person name="Meiyalaghan S."/>
            <person name="Nieuwenhuizen N."/>
            <person name="Read N."/>
            <person name="Prakash R."/>
            <person name="Hunter D."/>
            <person name="Zhang H."/>
            <person name="McKenzie M."/>
            <person name="Knabel M."/>
            <person name="Harris A."/>
            <person name="Allan A.C."/>
            <person name="Gleave A."/>
            <person name="Chen A."/>
            <person name="Janssen B.J."/>
            <person name="Plunkett B."/>
            <person name="Ampomah-Dwamena C."/>
            <person name="Voogd C."/>
            <person name="Leif D."/>
            <person name="Lafferty D."/>
            <person name="Souleyre E.J.F."/>
            <person name="Varkonyi-Gasic E."/>
            <person name="Gambi F."/>
            <person name="Hanley J."/>
            <person name="Yao J.L."/>
            <person name="Cheung J."/>
            <person name="David K.M."/>
            <person name="Warren B."/>
            <person name="Marsh K."/>
            <person name="Snowden K.C."/>
            <person name="Lin-Wang K."/>
            <person name="Brian L."/>
            <person name="Martinez-Sanchez M."/>
            <person name="Wang M."/>
            <person name="Ileperuma N."/>
            <person name="Macnee N."/>
            <person name="Campin R."/>
            <person name="McAtee P."/>
            <person name="Drummond R.S.M."/>
            <person name="Espley R.V."/>
            <person name="Ireland H.S."/>
            <person name="Wu R."/>
            <person name="Atkinson R.G."/>
            <person name="Karunairetnam S."/>
            <person name="Bulley S."/>
            <person name="Chunkath S."/>
            <person name="Hanley Z."/>
            <person name="Storey R."/>
            <person name="Thrimawithana A.H."/>
            <person name="Thomson S."/>
            <person name="David C."/>
            <person name="Testolin R."/>
            <person name="Huang H."/>
            <person name="Hellens R.P."/>
            <person name="Schaffer R.J."/>
        </authorList>
    </citation>
    <scope>NUCLEOTIDE SEQUENCE [LARGE SCALE GENOMIC DNA]</scope>
    <source>
        <strain evidence="3">cv. Red5</strain>
    </source>
</reference>
<name>A0A2R6P7R2_ACTCC</name>
<gene>
    <name evidence="2" type="ORF">CEY00_Acc32263</name>
</gene>
<protein>
    <submittedName>
        <fullName evidence="2">Myb-related transcription factor, partner of profilin like</fullName>
    </submittedName>
</protein>
<feature type="compositionally biased region" description="Basic and acidic residues" evidence="1">
    <location>
        <begin position="1"/>
        <end position="10"/>
    </location>
</feature>
<keyword evidence="3" id="KW-1185">Reference proteome</keyword>
<feature type="region of interest" description="Disordered" evidence="1">
    <location>
        <begin position="1"/>
        <end position="22"/>
    </location>
</feature>
<evidence type="ECO:0000256" key="1">
    <source>
        <dbReference type="SAM" id="MobiDB-lite"/>
    </source>
</evidence>